<proteinExistence type="predicted"/>
<evidence type="ECO:0000256" key="1">
    <source>
        <dbReference type="SAM" id="MobiDB-lite"/>
    </source>
</evidence>
<protein>
    <submittedName>
        <fullName evidence="2">Uncharacterized protein</fullName>
    </submittedName>
</protein>
<reference evidence="2 3" key="1">
    <citation type="submission" date="2024-01" db="EMBL/GenBank/DDBJ databases">
        <title>Genome mining of biosynthetic gene clusters to explore secondary metabolites of Streptomyces sp.</title>
        <authorList>
            <person name="Baig A."/>
            <person name="Ajitkumar Shintre N."/>
            <person name="Kumar H."/>
            <person name="Anbarasu A."/>
            <person name="Ramaiah S."/>
        </authorList>
    </citation>
    <scope>NUCLEOTIDE SEQUENCE [LARGE SCALE GENOMIC DNA]</scope>
    <source>
        <strain evidence="2 3">A57</strain>
    </source>
</reference>
<dbReference type="EMBL" id="JAYMRP010000003">
    <property type="protein sequence ID" value="MFB8772120.1"/>
    <property type="molecule type" value="Genomic_DNA"/>
</dbReference>
<accession>A0ABV5E5K7</accession>
<evidence type="ECO:0000313" key="2">
    <source>
        <dbReference type="EMBL" id="MFB8772120.1"/>
    </source>
</evidence>
<sequence>MSEPDEPDLTPRANPIASEPATPEACAEDYADGADIRSRLGWKDPD</sequence>
<comment type="caution">
    <text evidence="2">The sequence shown here is derived from an EMBL/GenBank/DDBJ whole genome shotgun (WGS) entry which is preliminary data.</text>
</comment>
<dbReference type="Proteomes" id="UP001585080">
    <property type="component" value="Unassembled WGS sequence"/>
</dbReference>
<feature type="region of interest" description="Disordered" evidence="1">
    <location>
        <begin position="1"/>
        <end position="29"/>
    </location>
</feature>
<gene>
    <name evidence="2" type="ORF">VSS16_05145</name>
</gene>
<keyword evidence="3" id="KW-1185">Reference proteome</keyword>
<evidence type="ECO:0000313" key="3">
    <source>
        <dbReference type="Proteomes" id="UP001585080"/>
    </source>
</evidence>
<dbReference type="RefSeq" id="WP_376731102.1">
    <property type="nucleotide sequence ID" value="NZ_JAYMRP010000003.1"/>
</dbReference>
<organism evidence="2 3">
    <name type="scientific">Streptomyces broussonetiae</name>
    <dbReference type="NCBI Taxonomy" id="2686304"/>
    <lineage>
        <taxon>Bacteria</taxon>
        <taxon>Bacillati</taxon>
        <taxon>Actinomycetota</taxon>
        <taxon>Actinomycetes</taxon>
        <taxon>Kitasatosporales</taxon>
        <taxon>Streptomycetaceae</taxon>
        <taxon>Streptomyces</taxon>
    </lineage>
</organism>
<name>A0ABV5E5K7_9ACTN</name>